<dbReference type="EMBL" id="JAHMHR010000038">
    <property type="protein sequence ID" value="KAK1672387.1"/>
    <property type="molecule type" value="Genomic_DNA"/>
</dbReference>
<evidence type="ECO:0000256" key="2">
    <source>
        <dbReference type="SAM" id="Phobius"/>
    </source>
</evidence>
<dbReference type="Proteomes" id="UP001224890">
    <property type="component" value="Unassembled WGS sequence"/>
</dbReference>
<feature type="compositionally biased region" description="Pro residues" evidence="1">
    <location>
        <begin position="124"/>
        <end position="133"/>
    </location>
</feature>
<dbReference type="GeneID" id="85450788"/>
<feature type="compositionally biased region" description="Low complexity" evidence="1">
    <location>
        <begin position="167"/>
        <end position="177"/>
    </location>
</feature>
<feature type="compositionally biased region" description="Low complexity" evidence="1">
    <location>
        <begin position="45"/>
        <end position="79"/>
    </location>
</feature>
<dbReference type="RefSeq" id="XP_060426390.1">
    <property type="nucleotide sequence ID" value="XM_060566262.1"/>
</dbReference>
<evidence type="ECO:0000256" key="1">
    <source>
        <dbReference type="SAM" id="MobiDB-lite"/>
    </source>
</evidence>
<comment type="caution">
    <text evidence="3">The sequence shown here is derived from an EMBL/GenBank/DDBJ whole genome shotgun (WGS) entry which is preliminary data.</text>
</comment>
<proteinExistence type="predicted"/>
<dbReference type="AlphaFoldDB" id="A0AAJ0AEG2"/>
<feature type="compositionally biased region" description="Low complexity" evidence="1">
    <location>
        <begin position="104"/>
        <end position="123"/>
    </location>
</feature>
<protein>
    <submittedName>
        <fullName evidence="3">Uncharacterized protein</fullName>
    </submittedName>
</protein>
<name>A0AAJ0AEG2_9PEZI</name>
<dbReference type="SUPFAM" id="SSF101447">
    <property type="entry name" value="Formin homology 2 domain (FH2 domain)"/>
    <property type="match status" value="1"/>
</dbReference>
<organism evidence="3 4">
    <name type="scientific">Colletotrichum godetiae</name>
    <dbReference type="NCBI Taxonomy" id="1209918"/>
    <lineage>
        <taxon>Eukaryota</taxon>
        <taxon>Fungi</taxon>
        <taxon>Dikarya</taxon>
        <taxon>Ascomycota</taxon>
        <taxon>Pezizomycotina</taxon>
        <taxon>Sordariomycetes</taxon>
        <taxon>Hypocreomycetidae</taxon>
        <taxon>Glomerellales</taxon>
        <taxon>Glomerellaceae</taxon>
        <taxon>Colletotrichum</taxon>
        <taxon>Colletotrichum acutatum species complex</taxon>
    </lineage>
</organism>
<feature type="compositionally biased region" description="Polar residues" evidence="1">
    <location>
        <begin position="24"/>
        <end position="43"/>
    </location>
</feature>
<keyword evidence="2" id="KW-1133">Transmembrane helix</keyword>
<evidence type="ECO:0000313" key="3">
    <source>
        <dbReference type="EMBL" id="KAK1672387.1"/>
    </source>
</evidence>
<accession>A0AAJ0AEG2</accession>
<sequence length="289" mass="29761">MAENQPDAKTPPTSLGGQTGVGTGTPNTLSGATRAQTSPTPSIKATPSSSLPARSSSSSSSSSAPVRQNTPTPSQTPSQTPTPTPSPPPPPPPPPPPSSSARPLTTFIISTTTNATSTPTPSLSDPPPLPSPTSIPGVIPISTPGGGDLTPSPTPSFIPPPPPPVIPETTPLLSLTPTPTPTPTPSGNTNTGSGGIASPSQAETSGGSNVKLMPALPIALGSVGGVLIFGLVIGMLYRKGRWPFRKRRNFAQIDELEVERQQELERQNKMKWDPRVTRTYRTQDAGVNF</sequence>
<feature type="compositionally biased region" description="Polar residues" evidence="1">
    <location>
        <begin position="198"/>
        <end position="207"/>
    </location>
</feature>
<feature type="compositionally biased region" description="Pro residues" evidence="1">
    <location>
        <begin position="80"/>
        <end position="98"/>
    </location>
</feature>
<keyword evidence="2" id="KW-0472">Membrane</keyword>
<feature type="transmembrane region" description="Helical" evidence="2">
    <location>
        <begin position="215"/>
        <end position="237"/>
    </location>
</feature>
<keyword evidence="4" id="KW-1185">Reference proteome</keyword>
<feature type="region of interest" description="Disordered" evidence="1">
    <location>
        <begin position="1"/>
        <end position="207"/>
    </location>
</feature>
<feature type="compositionally biased region" description="Pro residues" evidence="1">
    <location>
        <begin position="152"/>
        <end position="166"/>
    </location>
</feature>
<keyword evidence="2" id="KW-0812">Transmembrane</keyword>
<evidence type="ECO:0000313" key="4">
    <source>
        <dbReference type="Proteomes" id="UP001224890"/>
    </source>
</evidence>
<reference evidence="3" key="1">
    <citation type="submission" date="2021-06" db="EMBL/GenBank/DDBJ databases">
        <title>Comparative genomics, transcriptomics and evolutionary studies reveal genomic signatures of adaptation to plant cell wall in hemibiotrophic fungi.</title>
        <authorList>
            <consortium name="DOE Joint Genome Institute"/>
            <person name="Baroncelli R."/>
            <person name="Diaz J.F."/>
            <person name="Benocci T."/>
            <person name="Peng M."/>
            <person name="Battaglia E."/>
            <person name="Haridas S."/>
            <person name="Andreopoulos W."/>
            <person name="Labutti K."/>
            <person name="Pangilinan J."/>
            <person name="Floch G.L."/>
            <person name="Makela M.R."/>
            <person name="Henrissat B."/>
            <person name="Grigoriev I.V."/>
            <person name="Crouch J.A."/>
            <person name="De Vries R.P."/>
            <person name="Sukno S.A."/>
            <person name="Thon M.R."/>
        </authorList>
    </citation>
    <scope>NUCLEOTIDE SEQUENCE</scope>
    <source>
        <strain evidence="3">CBS 193.32</strain>
    </source>
</reference>
<gene>
    <name evidence="3" type="ORF">BDP55DRAFT_249132</name>
</gene>